<dbReference type="Gene3D" id="3.40.50.720">
    <property type="entry name" value="NAD(P)-binding Rossmann-like Domain"/>
    <property type="match status" value="1"/>
</dbReference>
<feature type="binding site" evidence="13">
    <location>
        <begin position="23"/>
        <end position="24"/>
    </location>
    <ligand>
        <name>NAD(+)</name>
        <dbReference type="ChEBI" id="CHEBI:57540"/>
    </ligand>
</feature>
<protein>
    <recommendedName>
        <fullName evidence="10">Enoyl-[acyl-carrier-protein] reductase [NADH]</fullName>
        <ecNumber evidence="10">1.3.1.9</ecNumber>
    </recommendedName>
</protein>
<organism evidence="14 15">
    <name type="scientific">Rhodovibrio salinarum</name>
    <dbReference type="NCBI Taxonomy" id="1087"/>
    <lineage>
        <taxon>Bacteria</taxon>
        <taxon>Pseudomonadati</taxon>
        <taxon>Pseudomonadota</taxon>
        <taxon>Alphaproteobacteria</taxon>
        <taxon>Rhodospirillales</taxon>
        <taxon>Rhodovibrionaceae</taxon>
        <taxon>Rhodovibrio</taxon>
    </lineage>
</organism>
<dbReference type="SUPFAM" id="SSF51735">
    <property type="entry name" value="NAD(P)-binding Rossmann-fold domains"/>
    <property type="match status" value="1"/>
</dbReference>
<dbReference type="FunFam" id="1.10.8.400:FF:000001">
    <property type="entry name" value="Enoyl-[acyl-carrier-protein] reductase [NADH]"/>
    <property type="match status" value="1"/>
</dbReference>
<dbReference type="NCBIfam" id="NF005717">
    <property type="entry name" value="PRK07533.1"/>
    <property type="match status" value="1"/>
</dbReference>
<feature type="binding site" evidence="13">
    <location>
        <position position="96"/>
    </location>
    <ligand>
        <name>NAD(+)</name>
        <dbReference type="ChEBI" id="CHEBI:57540"/>
    </ligand>
</feature>
<reference evidence="14" key="1">
    <citation type="submission" date="2017-08" db="EMBL/GenBank/DDBJ databases">
        <authorList>
            <person name="Imhoff J.F."/>
            <person name="Rahn T."/>
            <person name="Kuenzel S."/>
            <person name="Neulinger S.C."/>
        </authorList>
    </citation>
    <scope>NUCLEOTIDE SEQUENCE</scope>
    <source>
        <strain evidence="14">DSM 9154</strain>
    </source>
</reference>
<keyword evidence="8 10" id="KW-0275">Fatty acid biosynthesis</keyword>
<comment type="pathway">
    <text evidence="1">Lipid metabolism; fatty acid biosynthesis.</text>
</comment>
<comment type="similarity">
    <text evidence="2 10">Belongs to the short-chain dehydrogenases/reductases (SDR) family. FabI subfamily.</text>
</comment>
<feature type="active site" description="Proton acceptor" evidence="11">
    <location>
        <position position="149"/>
    </location>
</feature>
<feature type="active site" description="Proton acceptor" evidence="11">
    <location>
        <position position="159"/>
    </location>
</feature>
<feature type="binding site" evidence="12">
    <location>
        <position position="99"/>
    </location>
    <ligand>
        <name>substrate</name>
    </ligand>
</feature>
<keyword evidence="3 10" id="KW-0444">Lipid biosynthesis</keyword>
<evidence type="ECO:0000256" key="6">
    <source>
        <dbReference type="ARBA" id="ARBA00023027"/>
    </source>
</evidence>
<dbReference type="Gene3D" id="1.10.8.400">
    <property type="entry name" value="Enoyl acyl carrier protein reductase"/>
    <property type="match status" value="1"/>
</dbReference>
<evidence type="ECO:0000256" key="5">
    <source>
        <dbReference type="ARBA" id="ARBA00023002"/>
    </source>
</evidence>
<proteinExistence type="inferred from homology"/>
<accession>A0A934QLD3</accession>
<comment type="catalytic activity">
    <reaction evidence="9 10">
        <text>a 2,3-saturated acyl-[ACP] + NAD(+) = a (2E)-enoyl-[ACP] + NADH + H(+)</text>
        <dbReference type="Rhea" id="RHEA:10240"/>
        <dbReference type="Rhea" id="RHEA-COMP:9925"/>
        <dbReference type="Rhea" id="RHEA-COMP:9926"/>
        <dbReference type="ChEBI" id="CHEBI:15378"/>
        <dbReference type="ChEBI" id="CHEBI:57540"/>
        <dbReference type="ChEBI" id="CHEBI:57945"/>
        <dbReference type="ChEBI" id="CHEBI:78784"/>
        <dbReference type="ChEBI" id="CHEBI:78785"/>
        <dbReference type="EC" id="1.3.1.9"/>
    </reaction>
</comment>
<keyword evidence="4" id="KW-0276">Fatty acid metabolism</keyword>
<evidence type="ECO:0000256" key="10">
    <source>
        <dbReference type="PIRNR" id="PIRNR000094"/>
    </source>
</evidence>
<dbReference type="InterPro" id="IPR002347">
    <property type="entry name" value="SDR_fam"/>
</dbReference>
<keyword evidence="6 10" id="KW-0520">NAD</keyword>
<dbReference type="PIRSF" id="PIRSF000094">
    <property type="entry name" value="Enoyl-ACP_rdct"/>
    <property type="match status" value="1"/>
</dbReference>
<sequence>MAEEKGLMQGKRGLIMGVANDRSIAWGIAKAAHAAGARLGFTYQNDALLKRIRPLAQQVDAEVLEPCDVSDDDSIQAVFDKVEETWGQIDFIVHAIAYADRDELKDTYVRTSREGFLRSLEISCYSFTAVAQRAVPLMSEGGSLLTLTYYGAERVMPHYNVMGVAKAALENSVRYLAADLGNTGIRVNAISAGPIRTLAASGIGDFRYILKWNELNSPLRQNVTIDQVGKAGMYLLSDMSSGVTGEVHHVDSGYHTVGMMAVDNAPQLADLLESLRREPPPQ</sequence>
<dbReference type="InterPro" id="IPR036291">
    <property type="entry name" value="NAD(P)-bd_dom_sf"/>
</dbReference>
<dbReference type="PANTHER" id="PTHR43159">
    <property type="entry name" value="ENOYL-[ACYL-CARRIER-PROTEIN] REDUCTASE"/>
    <property type="match status" value="1"/>
</dbReference>
<evidence type="ECO:0000313" key="15">
    <source>
        <dbReference type="Proteomes" id="UP000778970"/>
    </source>
</evidence>
<evidence type="ECO:0000256" key="7">
    <source>
        <dbReference type="ARBA" id="ARBA00023098"/>
    </source>
</evidence>
<name>A0A934QLD3_9PROT</name>
<dbReference type="PANTHER" id="PTHR43159:SF2">
    <property type="entry name" value="ENOYL-[ACYL-CARRIER-PROTEIN] REDUCTASE [NADH], CHLOROPLASTIC"/>
    <property type="match status" value="1"/>
</dbReference>
<dbReference type="GO" id="GO:0006633">
    <property type="term" value="P:fatty acid biosynthetic process"/>
    <property type="evidence" value="ECO:0007669"/>
    <property type="project" value="UniProtKB-KW"/>
</dbReference>
<keyword evidence="7" id="KW-0443">Lipid metabolism</keyword>
<feature type="binding site" evidence="13">
    <location>
        <position position="166"/>
    </location>
    <ligand>
        <name>NAD(+)</name>
        <dbReference type="ChEBI" id="CHEBI:57540"/>
    </ligand>
</feature>
<feature type="binding site" evidence="13">
    <location>
        <begin position="195"/>
        <end position="199"/>
    </location>
    <ligand>
        <name>NAD(+)</name>
        <dbReference type="ChEBI" id="CHEBI:57540"/>
    </ligand>
</feature>
<dbReference type="EC" id="1.3.1.9" evidence="10"/>
<evidence type="ECO:0000256" key="13">
    <source>
        <dbReference type="PIRSR" id="PIRSR000094-3"/>
    </source>
</evidence>
<evidence type="ECO:0000256" key="9">
    <source>
        <dbReference type="ARBA" id="ARBA00048572"/>
    </source>
</evidence>
<dbReference type="EMBL" id="NRRE01000030">
    <property type="protein sequence ID" value="MBK1698735.1"/>
    <property type="molecule type" value="Genomic_DNA"/>
</dbReference>
<evidence type="ECO:0000313" key="14">
    <source>
        <dbReference type="EMBL" id="MBK1698735.1"/>
    </source>
</evidence>
<keyword evidence="5 10" id="KW-0560">Oxidoreductase</keyword>
<reference evidence="14" key="2">
    <citation type="journal article" date="2020" name="Microorganisms">
        <title>Osmotic Adaptation and Compatible Solute Biosynthesis of Phototrophic Bacteria as Revealed from Genome Analyses.</title>
        <authorList>
            <person name="Imhoff J.F."/>
            <person name="Rahn T."/>
            <person name="Kunzel S."/>
            <person name="Keller A."/>
            <person name="Neulinger S.C."/>
        </authorList>
    </citation>
    <scope>NUCLEOTIDE SEQUENCE</scope>
    <source>
        <strain evidence="14">DSM 9154</strain>
    </source>
</reference>
<evidence type="ECO:0000256" key="3">
    <source>
        <dbReference type="ARBA" id="ARBA00022516"/>
    </source>
</evidence>
<evidence type="ECO:0000256" key="2">
    <source>
        <dbReference type="ARBA" id="ARBA00009233"/>
    </source>
</evidence>
<dbReference type="Pfam" id="PF13561">
    <property type="entry name" value="adh_short_C2"/>
    <property type="match status" value="1"/>
</dbReference>
<gene>
    <name evidence="14" type="ORF">CKO21_15930</name>
</gene>
<evidence type="ECO:0000256" key="1">
    <source>
        <dbReference type="ARBA" id="ARBA00005194"/>
    </source>
</evidence>
<dbReference type="CDD" id="cd05372">
    <property type="entry name" value="ENR_SDR"/>
    <property type="match status" value="1"/>
</dbReference>
<dbReference type="PRINTS" id="PR00081">
    <property type="entry name" value="GDHRDH"/>
</dbReference>
<dbReference type="FunFam" id="3.40.50.720:FF:000054">
    <property type="entry name" value="Enoyl-[acyl-carrier-protein] reductase [NADH]"/>
    <property type="match status" value="1"/>
</dbReference>
<feature type="binding site" evidence="13">
    <location>
        <begin position="68"/>
        <end position="69"/>
    </location>
    <ligand>
        <name>NAD(+)</name>
        <dbReference type="ChEBI" id="CHEBI:57540"/>
    </ligand>
</feature>
<evidence type="ECO:0000256" key="11">
    <source>
        <dbReference type="PIRSR" id="PIRSR000094-1"/>
    </source>
</evidence>
<dbReference type="AlphaFoldDB" id="A0A934QLD3"/>
<dbReference type="GO" id="GO:0004318">
    <property type="term" value="F:enoyl-[acyl-carrier-protein] reductase (NADH) activity"/>
    <property type="evidence" value="ECO:0007669"/>
    <property type="project" value="UniProtKB-EC"/>
</dbReference>
<dbReference type="Proteomes" id="UP000778970">
    <property type="component" value="Unassembled WGS sequence"/>
</dbReference>
<comment type="caution">
    <text evidence="14">The sequence shown here is derived from an EMBL/GenBank/DDBJ whole genome shotgun (WGS) entry which is preliminary data.</text>
</comment>
<evidence type="ECO:0000256" key="12">
    <source>
        <dbReference type="PIRSR" id="PIRSR000094-2"/>
    </source>
</evidence>
<keyword evidence="15" id="KW-1185">Reference proteome</keyword>
<dbReference type="RefSeq" id="WP_037255819.1">
    <property type="nucleotide sequence ID" value="NZ_NRRE01000030.1"/>
</dbReference>
<dbReference type="NCBIfam" id="NF006019">
    <property type="entry name" value="PRK08159.1"/>
    <property type="match status" value="1"/>
</dbReference>
<feature type="binding site" evidence="13">
    <location>
        <position position="44"/>
    </location>
    <ligand>
        <name>NAD(+)</name>
        <dbReference type="ChEBI" id="CHEBI:57540"/>
    </ligand>
</feature>
<feature type="binding site" evidence="13">
    <location>
        <position position="17"/>
    </location>
    <ligand>
        <name>NAD(+)</name>
        <dbReference type="ChEBI" id="CHEBI:57540"/>
    </ligand>
</feature>
<evidence type="ECO:0000256" key="4">
    <source>
        <dbReference type="ARBA" id="ARBA00022832"/>
    </source>
</evidence>
<evidence type="ECO:0000256" key="8">
    <source>
        <dbReference type="ARBA" id="ARBA00023160"/>
    </source>
</evidence>
<dbReference type="InterPro" id="IPR014358">
    <property type="entry name" value="Enoyl-ACP_Rdtase_NADH"/>
</dbReference>